<reference evidence="3 4" key="1">
    <citation type="journal article" date="2020" name="Genomics">
        <title>Complete, high-quality genomes from long-read metagenomic sequencing of two wolf lichen thalli reveals enigmatic genome architecture.</title>
        <authorList>
            <person name="McKenzie S.K."/>
            <person name="Walston R.F."/>
            <person name="Allen J.L."/>
        </authorList>
    </citation>
    <scope>NUCLEOTIDE SEQUENCE [LARGE SCALE GENOMIC DNA]</scope>
    <source>
        <strain evidence="3">WasteWater1</strain>
    </source>
</reference>
<dbReference type="EMBL" id="JACCJB010000027">
    <property type="protein sequence ID" value="KAF6217452.1"/>
    <property type="molecule type" value="Genomic_DNA"/>
</dbReference>
<dbReference type="InterPro" id="IPR012942">
    <property type="entry name" value="SRR1-like"/>
</dbReference>
<evidence type="ECO:0000259" key="2">
    <source>
        <dbReference type="Pfam" id="PF07985"/>
    </source>
</evidence>
<evidence type="ECO:0000256" key="1">
    <source>
        <dbReference type="SAM" id="MobiDB-lite"/>
    </source>
</evidence>
<name>A0A8H6C535_9LECA</name>
<gene>
    <name evidence="3" type="ORF">HO133_006790</name>
</gene>
<dbReference type="RefSeq" id="XP_037146887.1">
    <property type="nucleotide sequence ID" value="XM_037297686.1"/>
</dbReference>
<sequence length="301" mass="34120">MALERAASHESDLQEFAEPSNDETVYSIGRGIPQPLPVPLIGETRFIKDPNGWLHLIKDGKESQAPMLYESRKSIAPPGMTLNDLVMAHEERTARWKEGSCCAEIIDFFQTTISKVQDFTLKSCICIGIGTFTGTHPYCPGDRSFDQLIAFEAILDILRQTHEIPDVFIQDPVMNSLDAEFLRSRGFTVLENPAAQNLATPTSLLFAPNCEWHVIQETFEIAYPGLFIGVELEHYLDCIGYGPVTSTSKEEREAQETFGQQSRERNRQMFERVYKPFFNTRLSRDIVTEPDGQTGRVYWKG</sequence>
<feature type="compositionally biased region" description="Basic and acidic residues" evidence="1">
    <location>
        <begin position="1"/>
        <end position="12"/>
    </location>
</feature>
<dbReference type="AlphaFoldDB" id="A0A8H6C535"/>
<dbReference type="Proteomes" id="UP000593566">
    <property type="component" value="Unassembled WGS sequence"/>
</dbReference>
<dbReference type="GeneID" id="59335190"/>
<evidence type="ECO:0000313" key="3">
    <source>
        <dbReference type="EMBL" id="KAF6217452.1"/>
    </source>
</evidence>
<protein>
    <recommendedName>
        <fullName evidence="2">SRR1-like domain-containing protein</fullName>
    </recommendedName>
</protein>
<dbReference type="Pfam" id="PF07985">
    <property type="entry name" value="SRR1"/>
    <property type="match status" value="1"/>
</dbReference>
<organism evidence="3 4">
    <name type="scientific">Letharia lupina</name>
    <dbReference type="NCBI Taxonomy" id="560253"/>
    <lineage>
        <taxon>Eukaryota</taxon>
        <taxon>Fungi</taxon>
        <taxon>Dikarya</taxon>
        <taxon>Ascomycota</taxon>
        <taxon>Pezizomycotina</taxon>
        <taxon>Lecanoromycetes</taxon>
        <taxon>OSLEUM clade</taxon>
        <taxon>Lecanoromycetidae</taxon>
        <taxon>Lecanorales</taxon>
        <taxon>Lecanorineae</taxon>
        <taxon>Parmeliaceae</taxon>
        <taxon>Letharia</taxon>
    </lineage>
</organism>
<feature type="region of interest" description="Disordered" evidence="1">
    <location>
        <begin position="1"/>
        <end position="20"/>
    </location>
</feature>
<accession>A0A8H6C535</accession>
<feature type="domain" description="SRR1-like" evidence="2">
    <location>
        <begin position="114"/>
        <end position="248"/>
    </location>
</feature>
<comment type="caution">
    <text evidence="3">The sequence shown here is derived from an EMBL/GenBank/DDBJ whole genome shotgun (WGS) entry which is preliminary data.</text>
</comment>
<dbReference type="PANTHER" id="PTHR42080">
    <property type="entry name" value="SRR1 DOMAIN-CONTAINING PROTEIN"/>
    <property type="match status" value="1"/>
</dbReference>
<keyword evidence="4" id="KW-1185">Reference proteome</keyword>
<dbReference type="PANTHER" id="PTHR42080:SF1">
    <property type="entry name" value="SRR1-LIKE DOMAIN-CONTAINING PROTEIN"/>
    <property type="match status" value="1"/>
</dbReference>
<evidence type="ECO:0000313" key="4">
    <source>
        <dbReference type="Proteomes" id="UP000593566"/>
    </source>
</evidence>
<proteinExistence type="predicted"/>